<dbReference type="EMBL" id="JAEPRA010000002">
    <property type="protein sequence ID" value="KAG2188111.1"/>
    <property type="molecule type" value="Genomic_DNA"/>
</dbReference>
<feature type="chain" id="PRO_5034142472" description="Yeast cell wall synthesis Kre9/Knh1-like N-terminal domain-containing protein" evidence="3">
    <location>
        <begin position="19"/>
        <end position="215"/>
    </location>
</feature>
<dbReference type="OrthoDB" id="2260257at2759"/>
<dbReference type="PANTHER" id="PTHR40633:SF1">
    <property type="entry name" value="GPI ANCHORED SERINE-THREONINE RICH PROTEIN (AFU_ORTHOLOGUE AFUA_1G03630)"/>
    <property type="match status" value="1"/>
</dbReference>
<keyword evidence="1 3" id="KW-0732">Signal</keyword>
<organism evidence="5 6">
    <name type="scientific">Umbelopsis vinacea</name>
    <dbReference type="NCBI Taxonomy" id="44442"/>
    <lineage>
        <taxon>Eukaryota</taxon>
        <taxon>Fungi</taxon>
        <taxon>Fungi incertae sedis</taxon>
        <taxon>Mucoromycota</taxon>
        <taxon>Mucoromycotina</taxon>
        <taxon>Umbelopsidomycetes</taxon>
        <taxon>Umbelopsidales</taxon>
        <taxon>Umbelopsidaceae</taxon>
        <taxon>Umbelopsis</taxon>
    </lineage>
</organism>
<name>A0A8H7Q956_9FUNG</name>
<gene>
    <name evidence="5" type="ORF">INT44_000862</name>
</gene>
<evidence type="ECO:0000313" key="5">
    <source>
        <dbReference type="EMBL" id="KAG2188111.1"/>
    </source>
</evidence>
<dbReference type="Pfam" id="PF10342">
    <property type="entry name" value="Kre9_KNH"/>
    <property type="match status" value="1"/>
</dbReference>
<evidence type="ECO:0000256" key="2">
    <source>
        <dbReference type="SAM" id="MobiDB-lite"/>
    </source>
</evidence>
<reference evidence="5" key="1">
    <citation type="submission" date="2020-12" db="EMBL/GenBank/DDBJ databases">
        <title>Metabolic potential, ecology and presence of endohyphal bacteria is reflected in genomic diversity of Mucoromycotina.</title>
        <authorList>
            <person name="Muszewska A."/>
            <person name="Okrasinska A."/>
            <person name="Steczkiewicz K."/>
            <person name="Drgas O."/>
            <person name="Orlowska M."/>
            <person name="Perlinska-Lenart U."/>
            <person name="Aleksandrzak-Piekarczyk T."/>
            <person name="Szatraj K."/>
            <person name="Zielenkiewicz U."/>
            <person name="Pilsyk S."/>
            <person name="Malc E."/>
            <person name="Mieczkowski P."/>
            <person name="Kruszewska J.S."/>
            <person name="Biernat P."/>
            <person name="Pawlowska J."/>
        </authorList>
    </citation>
    <scope>NUCLEOTIDE SEQUENCE</scope>
    <source>
        <strain evidence="5">WA0000051536</strain>
    </source>
</reference>
<sequence>MQIVSFAVLAFAASIVSAQAPVSKPPVSITSPLTGTTYTAGQKAILSWVSPSVDAIPQIVLAQGQSTALQPVTTIATNVSTTGGSYTWDIPADFPPANNYAFELGSSPNIAFTGLFEIKGPNGETGGNNTNAATYAAGANATPAASGAPPAASPASGNSGSSGSGGSGSSIIANTPNSGQMAGSNGGAVVKSDATKVNVAGALAVAAGIASVFMF</sequence>
<keyword evidence="6" id="KW-1185">Reference proteome</keyword>
<evidence type="ECO:0000313" key="6">
    <source>
        <dbReference type="Proteomes" id="UP000612746"/>
    </source>
</evidence>
<feature type="domain" description="Yeast cell wall synthesis Kre9/Knh1-like N-terminal" evidence="4">
    <location>
        <begin position="31"/>
        <end position="118"/>
    </location>
</feature>
<feature type="region of interest" description="Disordered" evidence="2">
    <location>
        <begin position="143"/>
        <end position="186"/>
    </location>
</feature>
<dbReference type="Proteomes" id="UP000612746">
    <property type="component" value="Unassembled WGS sequence"/>
</dbReference>
<accession>A0A8H7Q956</accession>
<comment type="caution">
    <text evidence="5">The sequence shown here is derived from an EMBL/GenBank/DDBJ whole genome shotgun (WGS) entry which is preliminary data.</text>
</comment>
<feature type="compositionally biased region" description="Polar residues" evidence="2">
    <location>
        <begin position="171"/>
        <end position="183"/>
    </location>
</feature>
<feature type="compositionally biased region" description="Low complexity" evidence="2">
    <location>
        <begin position="143"/>
        <end position="159"/>
    </location>
</feature>
<evidence type="ECO:0000256" key="3">
    <source>
        <dbReference type="SAM" id="SignalP"/>
    </source>
</evidence>
<dbReference type="PANTHER" id="PTHR40633">
    <property type="entry name" value="MATRIX PROTEIN, PUTATIVE (AFU_ORTHOLOGUE AFUA_8G05410)-RELATED"/>
    <property type="match status" value="1"/>
</dbReference>
<protein>
    <recommendedName>
        <fullName evidence="4">Yeast cell wall synthesis Kre9/Knh1-like N-terminal domain-containing protein</fullName>
    </recommendedName>
</protein>
<dbReference type="InterPro" id="IPR052982">
    <property type="entry name" value="SRP1/TIP1-like"/>
</dbReference>
<feature type="signal peptide" evidence="3">
    <location>
        <begin position="1"/>
        <end position="18"/>
    </location>
</feature>
<proteinExistence type="predicted"/>
<dbReference type="InterPro" id="IPR018466">
    <property type="entry name" value="Kre9/Knh1-like_N"/>
</dbReference>
<evidence type="ECO:0000256" key="1">
    <source>
        <dbReference type="ARBA" id="ARBA00022729"/>
    </source>
</evidence>
<dbReference type="AlphaFoldDB" id="A0A8H7Q956"/>
<evidence type="ECO:0000259" key="4">
    <source>
        <dbReference type="Pfam" id="PF10342"/>
    </source>
</evidence>